<evidence type="ECO:0000313" key="2">
    <source>
        <dbReference type="Proteomes" id="UP000255164"/>
    </source>
</evidence>
<name>A0A0B1NDT2_ECOLX</name>
<proteinExistence type="predicted"/>
<dbReference type="RefSeq" id="WP_000166322.1">
    <property type="nucleotide sequence ID" value="NZ_AP027515.1"/>
</dbReference>
<dbReference type="NCBIfam" id="NF007351">
    <property type="entry name" value="PRK09846.1"/>
    <property type="match status" value="1"/>
</dbReference>
<dbReference type="AlphaFoldDB" id="A0A0B1NDT2"/>
<protein>
    <submittedName>
        <fullName evidence="1">Recombination and repair protein RecT</fullName>
    </submittedName>
</protein>
<dbReference type="Proteomes" id="UP000255164">
    <property type="component" value="Unassembled WGS sequence"/>
</dbReference>
<gene>
    <name evidence="1" type="primary">recT</name>
    <name evidence="1" type="ORF">NCTC10082_00255</name>
</gene>
<dbReference type="InterPro" id="IPR018330">
    <property type="entry name" value="RecT_fam"/>
</dbReference>
<evidence type="ECO:0000313" key="1">
    <source>
        <dbReference type="EMBL" id="STE01980.1"/>
    </source>
</evidence>
<dbReference type="NCBIfam" id="TIGR00616">
    <property type="entry name" value="rect"/>
    <property type="match status" value="1"/>
</dbReference>
<accession>A0A0B1NDT2</accession>
<dbReference type="GO" id="GO:0006259">
    <property type="term" value="P:DNA metabolic process"/>
    <property type="evidence" value="ECO:0007669"/>
    <property type="project" value="InterPro"/>
</dbReference>
<reference evidence="1 2" key="1">
    <citation type="submission" date="2018-06" db="EMBL/GenBank/DDBJ databases">
        <authorList>
            <consortium name="Pathogen Informatics"/>
            <person name="Doyle S."/>
        </authorList>
    </citation>
    <scope>NUCLEOTIDE SEQUENCE [LARGE SCALE GENOMIC DNA]</scope>
    <source>
        <strain evidence="1 2">NCTC10082</strain>
    </source>
</reference>
<sequence>MTKQPPIAKADLQKTQGNRAPAAVNDKDVLCVINSPAMKAQLAAALPRHMTAERMIRIATTEIRKVPELRNCDSTSFIGAIVQCSQLGLEPGSALGHAYLLPFGNGKAKNGKKNVQLIIGYRGMIDLARRSGQIISLSARVVRECDEFSYELGLDEKLVHRPGENEDAPITHVYAVAKLKDGGVQFEVMTRKQVEKVRDTHSKAAKNAASKGASSIWDEHFEDMAKKTVIRKLFKYLPVSIEIQRAVSMDGKEVETINPDDISVIAGEYSVIDNPEE</sequence>
<dbReference type="GO" id="GO:0003677">
    <property type="term" value="F:DNA binding"/>
    <property type="evidence" value="ECO:0007669"/>
    <property type="project" value="InterPro"/>
</dbReference>
<dbReference type="EMBL" id="UFZA01000001">
    <property type="protein sequence ID" value="STE01980.1"/>
    <property type="molecule type" value="Genomic_DNA"/>
</dbReference>
<dbReference type="InterPro" id="IPR004590">
    <property type="entry name" value="ssDNA_annealing_RecT"/>
</dbReference>
<dbReference type="Pfam" id="PF03837">
    <property type="entry name" value="RecT"/>
    <property type="match status" value="1"/>
</dbReference>
<organism evidence="1 2">
    <name type="scientific">Escherichia coli</name>
    <dbReference type="NCBI Taxonomy" id="562"/>
    <lineage>
        <taxon>Bacteria</taxon>
        <taxon>Pseudomonadati</taxon>
        <taxon>Pseudomonadota</taxon>
        <taxon>Gammaproteobacteria</taxon>
        <taxon>Enterobacterales</taxon>
        <taxon>Enterobacteriaceae</taxon>
        <taxon>Escherichia</taxon>
    </lineage>
</organism>